<keyword evidence="3" id="KW-0689">Ribosomal protein</keyword>
<name>A0AAW1SZ04_9CHLO</name>
<evidence type="ECO:0000256" key="4">
    <source>
        <dbReference type="ARBA" id="ARBA00023128"/>
    </source>
</evidence>
<dbReference type="Pfam" id="PF08293">
    <property type="entry name" value="MRP-S33"/>
    <property type="match status" value="1"/>
</dbReference>
<keyword evidence="5" id="KW-0687">Ribonucleoprotein</keyword>
<comment type="subcellular location">
    <subcellularLocation>
        <location evidence="1">Mitochondrion</location>
    </subcellularLocation>
</comment>
<evidence type="ECO:0000256" key="2">
    <source>
        <dbReference type="ARBA" id="ARBA00008970"/>
    </source>
</evidence>
<dbReference type="PANTHER" id="PTHR13362">
    <property type="entry name" value="MITOCHONDRIAL RIBOSOMAL PROTEIN S33"/>
    <property type="match status" value="1"/>
</dbReference>
<dbReference type="EMBL" id="JALJOV010000711">
    <property type="protein sequence ID" value="KAK9861725.1"/>
    <property type="molecule type" value="Genomic_DNA"/>
</dbReference>
<dbReference type="InterPro" id="IPR013219">
    <property type="entry name" value="Ribosomal_mS33"/>
</dbReference>
<proteinExistence type="inferred from homology"/>
<evidence type="ECO:0000313" key="8">
    <source>
        <dbReference type="EMBL" id="KAK9861725.1"/>
    </source>
</evidence>
<dbReference type="GO" id="GO:1990904">
    <property type="term" value="C:ribonucleoprotein complex"/>
    <property type="evidence" value="ECO:0007669"/>
    <property type="project" value="UniProtKB-KW"/>
</dbReference>
<keyword evidence="9" id="KW-1185">Reference proteome</keyword>
<feature type="region of interest" description="Disordered" evidence="7">
    <location>
        <begin position="102"/>
        <end position="127"/>
    </location>
</feature>
<evidence type="ECO:0000256" key="7">
    <source>
        <dbReference type="SAM" id="MobiDB-lite"/>
    </source>
</evidence>
<evidence type="ECO:0000256" key="3">
    <source>
        <dbReference type="ARBA" id="ARBA00022980"/>
    </source>
</evidence>
<dbReference type="Proteomes" id="UP001485043">
    <property type="component" value="Unassembled WGS sequence"/>
</dbReference>
<protein>
    <recommendedName>
        <fullName evidence="6">Small ribosomal subunit protein mS33</fullName>
    </recommendedName>
</protein>
<keyword evidence="4" id="KW-0496">Mitochondrion</keyword>
<evidence type="ECO:0000256" key="6">
    <source>
        <dbReference type="ARBA" id="ARBA00035132"/>
    </source>
</evidence>
<comment type="similarity">
    <text evidence="2">Belongs to the mitochondrion-specific ribosomal protein mS33 family.</text>
</comment>
<reference evidence="8 9" key="1">
    <citation type="journal article" date="2024" name="Nat. Commun.">
        <title>Phylogenomics reveals the evolutionary origins of lichenization in chlorophyte algae.</title>
        <authorList>
            <person name="Puginier C."/>
            <person name="Libourel C."/>
            <person name="Otte J."/>
            <person name="Skaloud P."/>
            <person name="Haon M."/>
            <person name="Grisel S."/>
            <person name="Petersen M."/>
            <person name="Berrin J.G."/>
            <person name="Delaux P.M."/>
            <person name="Dal Grande F."/>
            <person name="Keller J."/>
        </authorList>
    </citation>
    <scope>NUCLEOTIDE SEQUENCE [LARGE SCALE GENOMIC DNA]</scope>
    <source>
        <strain evidence="8 9">SAG 2523</strain>
    </source>
</reference>
<comment type="caution">
    <text evidence="8">The sequence shown here is derived from an EMBL/GenBank/DDBJ whole genome shotgun (WGS) entry which is preliminary data.</text>
</comment>
<sequence>MLSALAATKLLRRFCTGVTGLVFNRSPAPLAYSTQAAAGGESLEQIRSRIFGTHIGNGLRSGRKLLRKKLVGEQIAAYYPEPIYKKDPLFVNLDVERRKIKLEKLRRRGKAPPKKGQGKRAGRKKKK</sequence>
<dbReference type="GO" id="GO:0005739">
    <property type="term" value="C:mitochondrion"/>
    <property type="evidence" value="ECO:0007669"/>
    <property type="project" value="UniProtKB-SubCell"/>
</dbReference>
<accession>A0AAW1SZ04</accession>
<evidence type="ECO:0000256" key="1">
    <source>
        <dbReference type="ARBA" id="ARBA00004173"/>
    </source>
</evidence>
<dbReference type="AlphaFoldDB" id="A0AAW1SZ04"/>
<evidence type="ECO:0000313" key="9">
    <source>
        <dbReference type="Proteomes" id="UP001485043"/>
    </source>
</evidence>
<evidence type="ECO:0000256" key="5">
    <source>
        <dbReference type="ARBA" id="ARBA00023274"/>
    </source>
</evidence>
<gene>
    <name evidence="8" type="ORF">WJX84_011552</name>
</gene>
<dbReference type="GO" id="GO:0005840">
    <property type="term" value="C:ribosome"/>
    <property type="evidence" value="ECO:0007669"/>
    <property type="project" value="UniProtKB-KW"/>
</dbReference>
<organism evidence="8 9">
    <name type="scientific">Apatococcus fuscideae</name>
    <dbReference type="NCBI Taxonomy" id="2026836"/>
    <lineage>
        <taxon>Eukaryota</taxon>
        <taxon>Viridiplantae</taxon>
        <taxon>Chlorophyta</taxon>
        <taxon>core chlorophytes</taxon>
        <taxon>Trebouxiophyceae</taxon>
        <taxon>Chlorellales</taxon>
        <taxon>Chlorellaceae</taxon>
        <taxon>Apatococcus</taxon>
    </lineage>
</organism>
<dbReference type="PANTHER" id="PTHR13362:SF2">
    <property type="entry name" value="SMALL RIBOSOMAL SUBUNIT PROTEIN MS33"/>
    <property type="match status" value="1"/>
</dbReference>